<evidence type="ECO:0000256" key="3">
    <source>
        <dbReference type="ARBA" id="ARBA00022691"/>
    </source>
</evidence>
<comment type="caution">
    <text evidence="6">The sequence shown here is derived from an EMBL/GenBank/DDBJ whole genome shotgun (WGS) entry which is preliminary data.</text>
</comment>
<keyword evidence="1" id="KW-0489">Methyltransferase</keyword>
<dbReference type="PANTHER" id="PTHR43464:SF19">
    <property type="entry name" value="UBIQUINONE BIOSYNTHESIS O-METHYLTRANSFERASE, MITOCHONDRIAL"/>
    <property type="match status" value="1"/>
</dbReference>
<keyword evidence="4" id="KW-1133">Transmembrane helix</keyword>
<evidence type="ECO:0000313" key="7">
    <source>
        <dbReference type="Proteomes" id="UP001170954"/>
    </source>
</evidence>
<dbReference type="Proteomes" id="UP001170954">
    <property type="component" value="Unassembled WGS sequence"/>
</dbReference>
<dbReference type="EMBL" id="JACAGK010000089">
    <property type="protein sequence ID" value="MDM1050363.1"/>
    <property type="molecule type" value="Genomic_DNA"/>
</dbReference>
<feature type="transmembrane region" description="Helical" evidence="4">
    <location>
        <begin position="153"/>
        <end position="173"/>
    </location>
</feature>
<organism evidence="6 7">
    <name type="scientific">Sphingobacterium hotanense</name>
    <dbReference type="NCBI Taxonomy" id="649196"/>
    <lineage>
        <taxon>Bacteria</taxon>
        <taxon>Pseudomonadati</taxon>
        <taxon>Bacteroidota</taxon>
        <taxon>Sphingobacteriia</taxon>
        <taxon>Sphingobacteriales</taxon>
        <taxon>Sphingobacteriaceae</taxon>
        <taxon>Sphingobacterium</taxon>
    </lineage>
</organism>
<proteinExistence type="predicted"/>
<evidence type="ECO:0000256" key="4">
    <source>
        <dbReference type="SAM" id="Phobius"/>
    </source>
</evidence>
<reference evidence="6" key="1">
    <citation type="submission" date="2020-06" db="EMBL/GenBank/DDBJ databases">
        <authorList>
            <person name="Dong N."/>
        </authorList>
    </citation>
    <scope>NUCLEOTIDE SEQUENCE</scope>
    <source>
        <strain evidence="6">R1692</strain>
    </source>
</reference>
<dbReference type="InterPro" id="IPR021683">
    <property type="entry name" value="DUF3267"/>
</dbReference>
<keyword evidence="4" id="KW-0812">Transmembrane</keyword>
<dbReference type="RefSeq" id="WP_286652419.1">
    <property type="nucleotide sequence ID" value="NZ_JACAGK010000089.1"/>
</dbReference>
<sequence length="404" mass="45135">MEIDLSKYHQKKRIIDLVKANTLGCLAVVPIALVYIVPYILIWSDQFTKESIKQTLNSIGAGTAFLNGIGFFLVLIVGIVVHEAIHGLTWSIYAKGGHKAMKYGILKKMLTPYCHCTEPLKLKHYIIGAAMPGLLMGVLPAIIAIAIGSPTLLMLAIIFTLVAVGDAMIINLVRKEDPESLVLDHPSEAGCYILTVKKELEDKSETFDTWNNIAEIYETKFMDMNIYNDSYDALLKHLPNKQGRILDVGCGPGNIARYLLRFYPSLQIVGIDIAENMLEIARKHVPTGEFYLLDARAISILNGQFDAVIAGFCIPYLNASETEQFLDDASEKLNNKGLLYLSFVEGDPAAPEVKSTPLGSVKFYFHRERELQKELKARGFKLLKSTIIPYDAEDKHTVMLFQKY</sequence>
<evidence type="ECO:0000256" key="1">
    <source>
        <dbReference type="ARBA" id="ARBA00022603"/>
    </source>
</evidence>
<keyword evidence="7" id="KW-1185">Reference proteome</keyword>
<keyword evidence="2" id="KW-0808">Transferase</keyword>
<evidence type="ECO:0000313" key="6">
    <source>
        <dbReference type="EMBL" id="MDM1050363.1"/>
    </source>
</evidence>
<dbReference type="Pfam" id="PF13649">
    <property type="entry name" value="Methyltransf_25"/>
    <property type="match status" value="1"/>
</dbReference>
<evidence type="ECO:0000259" key="5">
    <source>
        <dbReference type="Pfam" id="PF13649"/>
    </source>
</evidence>
<keyword evidence="4" id="KW-0472">Membrane</keyword>
<gene>
    <name evidence="6" type="ORF">HX018_19170</name>
</gene>
<dbReference type="SUPFAM" id="SSF53335">
    <property type="entry name" value="S-adenosyl-L-methionine-dependent methyltransferases"/>
    <property type="match status" value="1"/>
</dbReference>
<keyword evidence="3" id="KW-0949">S-adenosyl-L-methionine</keyword>
<dbReference type="InterPro" id="IPR041698">
    <property type="entry name" value="Methyltransf_25"/>
</dbReference>
<feature type="transmembrane region" description="Helical" evidence="4">
    <location>
        <begin position="21"/>
        <end position="44"/>
    </location>
</feature>
<reference evidence="6" key="2">
    <citation type="journal article" date="2022" name="Sci. Total Environ.">
        <title>Prevalence, transmission, and molecular epidemiology of tet(X)-positive bacteria among humans, animals, and environmental niches in China: An epidemiological, and genomic-based study.</title>
        <authorList>
            <person name="Dong N."/>
            <person name="Zeng Y."/>
            <person name="Cai C."/>
            <person name="Sun C."/>
            <person name="Lu J."/>
            <person name="Liu C."/>
            <person name="Zhou H."/>
            <person name="Sun Q."/>
            <person name="Shu L."/>
            <person name="Wang H."/>
            <person name="Wang Y."/>
            <person name="Wang S."/>
            <person name="Wu C."/>
            <person name="Chan E.W."/>
            <person name="Chen G."/>
            <person name="Shen Z."/>
            <person name="Chen S."/>
            <person name="Zhang R."/>
        </authorList>
    </citation>
    <scope>NUCLEOTIDE SEQUENCE</scope>
    <source>
        <strain evidence="6">R1692</strain>
    </source>
</reference>
<evidence type="ECO:0000256" key="2">
    <source>
        <dbReference type="ARBA" id="ARBA00022679"/>
    </source>
</evidence>
<feature type="transmembrane region" description="Helical" evidence="4">
    <location>
        <begin position="125"/>
        <end position="147"/>
    </location>
</feature>
<feature type="transmembrane region" description="Helical" evidence="4">
    <location>
        <begin position="64"/>
        <end position="85"/>
    </location>
</feature>
<name>A0ABT7NTS3_9SPHI</name>
<feature type="domain" description="Methyltransferase" evidence="5">
    <location>
        <begin position="245"/>
        <end position="337"/>
    </location>
</feature>
<dbReference type="Pfam" id="PF11667">
    <property type="entry name" value="DUF3267"/>
    <property type="match status" value="1"/>
</dbReference>
<dbReference type="PANTHER" id="PTHR43464">
    <property type="entry name" value="METHYLTRANSFERASE"/>
    <property type="match status" value="1"/>
</dbReference>
<dbReference type="CDD" id="cd02440">
    <property type="entry name" value="AdoMet_MTases"/>
    <property type="match status" value="1"/>
</dbReference>
<protein>
    <submittedName>
        <fullName evidence="6">DUF3267 domain-containing protein</fullName>
    </submittedName>
</protein>
<accession>A0ABT7NTS3</accession>
<dbReference type="Gene3D" id="3.40.50.150">
    <property type="entry name" value="Vaccinia Virus protein VP39"/>
    <property type="match status" value="1"/>
</dbReference>
<dbReference type="InterPro" id="IPR029063">
    <property type="entry name" value="SAM-dependent_MTases_sf"/>
</dbReference>